<evidence type="ECO:0000256" key="2">
    <source>
        <dbReference type="ARBA" id="ARBA00022649"/>
    </source>
</evidence>
<evidence type="ECO:0000256" key="5">
    <source>
        <dbReference type="ARBA" id="ARBA00022801"/>
    </source>
</evidence>
<evidence type="ECO:0000256" key="6">
    <source>
        <dbReference type="ARBA" id="ARBA00022884"/>
    </source>
</evidence>
<reference evidence="8 9" key="1">
    <citation type="journal article" date="2017" name="Antonie Van Leeuwenhoek">
        <title>Rhizobium rhizosphaerae sp. nov., a novel species isolated from rice rhizosphere.</title>
        <authorList>
            <person name="Zhao J.J."/>
            <person name="Zhang J."/>
            <person name="Zhang R.J."/>
            <person name="Zhang C.W."/>
            <person name="Yin H.Q."/>
            <person name="Zhang X.X."/>
        </authorList>
    </citation>
    <scope>NUCLEOTIDE SEQUENCE [LARGE SCALE GENOMIC DNA]</scope>
    <source>
        <strain evidence="8 9">RD15</strain>
    </source>
</reference>
<keyword evidence="6" id="KW-0694">RNA-binding</keyword>
<comment type="similarity">
    <text evidence="1">Belongs to the HicA mRNA interferase family.</text>
</comment>
<dbReference type="RefSeq" id="WP_081177291.1">
    <property type="nucleotide sequence ID" value="NZ_MSPX01000019.1"/>
</dbReference>
<comment type="caution">
    <text evidence="8">The sequence shown here is derived from an EMBL/GenBank/DDBJ whole genome shotgun (WGS) entry which is preliminary data.</text>
</comment>
<keyword evidence="5" id="KW-0378">Hydrolase</keyword>
<evidence type="ECO:0000313" key="8">
    <source>
        <dbReference type="EMBL" id="OQP84691.1"/>
    </source>
</evidence>
<keyword evidence="3" id="KW-0540">Nuclease</keyword>
<dbReference type="Proteomes" id="UP000192652">
    <property type="component" value="Unassembled WGS sequence"/>
</dbReference>
<dbReference type="SUPFAM" id="SSF54786">
    <property type="entry name" value="YcfA/nrd intein domain"/>
    <property type="match status" value="1"/>
</dbReference>
<organism evidence="8 9">
    <name type="scientific">Xaviernesmea rhizosphaerae</name>
    <dbReference type="NCBI Taxonomy" id="1672749"/>
    <lineage>
        <taxon>Bacteria</taxon>
        <taxon>Pseudomonadati</taxon>
        <taxon>Pseudomonadota</taxon>
        <taxon>Alphaproteobacteria</taxon>
        <taxon>Hyphomicrobiales</taxon>
        <taxon>Rhizobiaceae</taxon>
        <taxon>Rhizobium/Agrobacterium group</taxon>
        <taxon>Xaviernesmea</taxon>
    </lineage>
</organism>
<gene>
    <name evidence="8" type="ORF">BTR14_18420</name>
</gene>
<dbReference type="Gene3D" id="3.30.920.30">
    <property type="entry name" value="Hypothetical protein"/>
    <property type="match status" value="1"/>
</dbReference>
<keyword evidence="2" id="KW-1277">Toxin-antitoxin system</keyword>
<evidence type="ECO:0000256" key="7">
    <source>
        <dbReference type="ARBA" id="ARBA00023016"/>
    </source>
</evidence>
<protein>
    <submittedName>
        <fullName evidence="8">Addiction module toxin, HicA family</fullName>
    </submittedName>
</protein>
<accession>A0ABX3P8P7</accession>
<sequence>MNANELKRWLAKQGCRFESHRGGSGHLTIYLDNKKSQLPMHGAAKELGPKLVAKIKKDLGLK</sequence>
<evidence type="ECO:0000256" key="1">
    <source>
        <dbReference type="ARBA" id="ARBA00006620"/>
    </source>
</evidence>
<keyword evidence="4" id="KW-0255">Endonuclease</keyword>
<proteinExistence type="inferred from homology"/>
<dbReference type="InterPro" id="IPR038570">
    <property type="entry name" value="HicA_sf"/>
</dbReference>
<name>A0ABX3P8P7_9HYPH</name>
<evidence type="ECO:0000256" key="4">
    <source>
        <dbReference type="ARBA" id="ARBA00022759"/>
    </source>
</evidence>
<evidence type="ECO:0000256" key="3">
    <source>
        <dbReference type="ARBA" id="ARBA00022722"/>
    </source>
</evidence>
<keyword evidence="7" id="KW-0346">Stress response</keyword>
<dbReference type="InterPro" id="IPR012933">
    <property type="entry name" value="HicA_mRNA_interferase"/>
</dbReference>
<keyword evidence="9" id="KW-1185">Reference proteome</keyword>
<dbReference type="Pfam" id="PF07927">
    <property type="entry name" value="HicA_toxin"/>
    <property type="match status" value="1"/>
</dbReference>
<dbReference type="EMBL" id="MSPX01000019">
    <property type="protein sequence ID" value="OQP84691.1"/>
    <property type="molecule type" value="Genomic_DNA"/>
</dbReference>
<evidence type="ECO:0000313" key="9">
    <source>
        <dbReference type="Proteomes" id="UP000192652"/>
    </source>
</evidence>